<dbReference type="GO" id="GO:0062129">
    <property type="term" value="C:chitin-based extracellular matrix"/>
    <property type="evidence" value="ECO:0007669"/>
    <property type="project" value="TreeGrafter"/>
</dbReference>
<keyword evidence="3" id="KW-0732">Signal</keyword>
<feature type="chain" id="PRO_5031400005" evidence="3">
    <location>
        <begin position="16"/>
        <end position="128"/>
    </location>
</feature>
<protein>
    <submittedName>
        <fullName evidence="4">Cuticular protein</fullName>
    </submittedName>
</protein>
<dbReference type="AlphaFoldDB" id="A0A7U1CKW4"/>
<dbReference type="InterPro" id="IPR000618">
    <property type="entry name" value="Insect_cuticle"/>
</dbReference>
<dbReference type="PRINTS" id="PR00947">
    <property type="entry name" value="CUTICLE"/>
</dbReference>
<sequence>MKVVLFACLIAGAFARPDGDAEVLLDERVDQGDGNFKHTVETSNGIFQETVGTPGAAGQSNMVGSYRFTDPDGNVVEVRFTADENGFQPESDAIPQPPPIPEFVYELLAIAEQQRNSGVQFDDQGFEI</sequence>
<evidence type="ECO:0000313" key="4">
    <source>
        <dbReference type="EMBL" id="QQZ19801.1"/>
    </source>
</evidence>
<evidence type="ECO:0000256" key="1">
    <source>
        <dbReference type="ARBA" id="ARBA00022460"/>
    </source>
</evidence>
<accession>A0A7U1CKW4</accession>
<keyword evidence="1 2" id="KW-0193">Cuticle</keyword>
<feature type="signal peptide" evidence="3">
    <location>
        <begin position="1"/>
        <end position="15"/>
    </location>
</feature>
<gene>
    <name evidence="4" type="primary">DD9A</name>
</gene>
<name>A0A7U1CKW4_PENVA</name>
<dbReference type="PANTHER" id="PTHR10380:SF173">
    <property type="entry name" value="CUTICULAR PROTEIN 47EF, ISOFORM C-RELATED"/>
    <property type="match status" value="1"/>
</dbReference>
<dbReference type="Pfam" id="PF00379">
    <property type="entry name" value="Chitin_bind_4"/>
    <property type="match status" value="1"/>
</dbReference>
<dbReference type="PANTHER" id="PTHR10380">
    <property type="entry name" value="CUTICLE PROTEIN"/>
    <property type="match status" value="1"/>
</dbReference>
<evidence type="ECO:0000256" key="2">
    <source>
        <dbReference type="PROSITE-ProRule" id="PRU00497"/>
    </source>
</evidence>
<reference evidence="4" key="1">
    <citation type="journal article" date="2021" name="Dev. Comp. Immunol.">
        <title>In Litopenaeus vannamei, the cuticular chitin-binding proteins LvDD9A and LvDD9B retard AHPND pathogenesis but facilitate WSSV infection.</title>
        <authorList>
            <person name="Chen Y.L."/>
            <person name="Kumar R."/>
            <person name="Liu C.H."/>
            <person name="Wang H.C."/>
        </authorList>
    </citation>
    <scope>NUCLEOTIDE SEQUENCE</scope>
</reference>
<evidence type="ECO:0000256" key="3">
    <source>
        <dbReference type="SAM" id="SignalP"/>
    </source>
</evidence>
<dbReference type="PROSITE" id="PS00233">
    <property type="entry name" value="CHIT_BIND_RR_1"/>
    <property type="match status" value="1"/>
</dbReference>
<dbReference type="EMBL" id="MW273780">
    <property type="protein sequence ID" value="QQZ19801.1"/>
    <property type="molecule type" value="mRNA"/>
</dbReference>
<dbReference type="OrthoDB" id="6359117at2759"/>
<proteinExistence type="evidence at transcript level"/>
<dbReference type="InterPro" id="IPR031311">
    <property type="entry name" value="CHIT_BIND_RR_consensus"/>
</dbReference>
<dbReference type="InterPro" id="IPR050468">
    <property type="entry name" value="Cuticle_Struct_Prot"/>
</dbReference>
<dbReference type="PROSITE" id="PS51155">
    <property type="entry name" value="CHIT_BIND_RR_2"/>
    <property type="match status" value="1"/>
</dbReference>
<dbReference type="GO" id="GO:0008010">
    <property type="term" value="F:structural constituent of chitin-based larval cuticle"/>
    <property type="evidence" value="ECO:0007669"/>
    <property type="project" value="TreeGrafter"/>
</dbReference>
<organism evidence="4">
    <name type="scientific">Penaeus vannamei</name>
    <name type="common">Whiteleg shrimp</name>
    <name type="synonym">Litopenaeus vannamei</name>
    <dbReference type="NCBI Taxonomy" id="6689"/>
    <lineage>
        <taxon>Eukaryota</taxon>
        <taxon>Metazoa</taxon>
        <taxon>Ecdysozoa</taxon>
        <taxon>Arthropoda</taxon>
        <taxon>Crustacea</taxon>
        <taxon>Multicrustacea</taxon>
        <taxon>Malacostraca</taxon>
        <taxon>Eumalacostraca</taxon>
        <taxon>Eucarida</taxon>
        <taxon>Decapoda</taxon>
        <taxon>Dendrobranchiata</taxon>
        <taxon>Penaeoidea</taxon>
        <taxon>Penaeidae</taxon>
        <taxon>Penaeus</taxon>
    </lineage>
</organism>